<evidence type="ECO:0000313" key="2">
    <source>
        <dbReference type="EMBL" id="TWT63467.1"/>
    </source>
</evidence>
<dbReference type="InterPro" id="IPR029044">
    <property type="entry name" value="Nucleotide-diphossugar_trans"/>
</dbReference>
<keyword evidence="2" id="KW-0328">Glycosyltransferase</keyword>
<name>A0A5C5XJT6_9PLAN</name>
<protein>
    <submittedName>
        <fullName evidence="2">Undecaprenyl-phosphate mannosyltransferase</fullName>
        <ecNumber evidence="2">2.4.1.54</ecNumber>
    </submittedName>
</protein>
<accession>A0A5C5XJT6</accession>
<dbReference type="Gene3D" id="3.90.550.10">
    <property type="entry name" value="Spore Coat Polysaccharide Biosynthesis Protein SpsA, Chain A"/>
    <property type="match status" value="1"/>
</dbReference>
<gene>
    <name evidence="2" type="ORF">Pan54_42200</name>
</gene>
<dbReference type="EMBL" id="SJPG01000001">
    <property type="protein sequence ID" value="TWT63467.1"/>
    <property type="molecule type" value="Genomic_DNA"/>
</dbReference>
<dbReference type="SUPFAM" id="SSF53448">
    <property type="entry name" value="Nucleotide-diphospho-sugar transferases"/>
    <property type="match status" value="1"/>
</dbReference>
<sequence length="300" mass="33494">MHRSLQTSRQLKSKAIPMITEQINPDSLTDPSTLQRNLATMFGMETTQNQPEAKPRIVAVMPAYNAAATLERTLQDIPTGSVQEVILVDDCSSDNTVEIAKHLGLTVIEHTNNRGYGGNQKSCYEAALQTDADIIVMIHPDYQYDSRVIPQAAQIIHLGICDCILGSRIRSRGEALAGGMPRYKYIANRILTTIENVGLGQNLGDFHSGFRAYSRELLETIPWDRNSEDFVFDSQFLVQAVKFGFKLGDIPVPVRYFDEASSINFRRSTTYGLKTLGAVAHFWTSKLGLYTPNYLKPKTD</sequence>
<dbReference type="PANTHER" id="PTHR48090:SF7">
    <property type="entry name" value="RFBJ PROTEIN"/>
    <property type="match status" value="1"/>
</dbReference>
<evidence type="ECO:0000313" key="3">
    <source>
        <dbReference type="Proteomes" id="UP000316095"/>
    </source>
</evidence>
<keyword evidence="3" id="KW-1185">Reference proteome</keyword>
<dbReference type="EC" id="2.4.1.54" evidence="2"/>
<reference evidence="2 3" key="1">
    <citation type="submission" date="2019-02" db="EMBL/GenBank/DDBJ databases">
        <title>Deep-cultivation of Planctomycetes and their phenomic and genomic characterization uncovers novel biology.</title>
        <authorList>
            <person name="Wiegand S."/>
            <person name="Jogler M."/>
            <person name="Boedeker C."/>
            <person name="Pinto D."/>
            <person name="Vollmers J."/>
            <person name="Rivas-Marin E."/>
            <person name="Kohn T."/>
            <person name="Peeters S.H."/>
            <person name="Heuer A."/>
            <person name="Rast P."/>
            <person name="Oberbeckmann S."/>
            <person name="Bunk B."/>
            <person name="Jeske O."/>
            <person name="Meyerdierks A."/>
            <person name="Storesund J.E."/>
            <person name="Kallscheuer N."/>
            <person name="Luecker S."/>
            <person name="Lage O.M."/>
            <person name="Pohl T."/>
            <person name="Merkel B.J."/>
            <person name="Hornburger P."/>
            <person name="Mueller R.-W."/>
            <person name="Bruemmer F."/>
            <person name="Labrenz M."/>
            <person name="Spormann A.M."/>
            <person name="Op Den Camp H."/>
            <person name="Overmann J."/>
            <person name="Amann R."/>
            <person name="Jetten M.S.M."/>
            <person name="Mascher T."/>
            <person name="Medema M.H."/>
            <person name="Devos D.P."/>
            <person name="Kaster A.-K."/>
            <person name="Ovreas L."/>
            <person name="Rohde M."/>
            <person name="Galperin M.Y."/>
            <person name="Jogler C."/>
        </authorList>
    </citation>
    <scope>NUCLEOTIDE SEQUENCE [LARGE SCALE GENOMIC DNA]</scope>
    <source>
        <strain evidence="2 3">Pan54</strain>
    </source>
</reference>
<dbReference type="GO" id="GO:0047267">
    <property type="term" value="F:undecaprenyl-phosphate mannosyltransferase activity"/>
    <property type="evidence" value="ECO:0007669"/>
    <property type="project" value="UniProtKB-EC"/>
</dbReference>
<comment type="caution">
    <text evidence="2">The sequence shown here is derived from an EMBL/GenBank/DDBJ whole genome shotgun (WGS) entry which is preliminary data.</text>
</comment>
<evidence type="ECO:0000259" key="1">
    <source>
        <dbReference type="Pfam" id="PF00535"/>
    </source>
</evidence>
<dbReference type="Proteomes" id="UP000316095">
    <property type="component" value="Unassembled WGS sequence"/>
</dbReference>
<dbReference type="InterPro" id="IPR050256">
    <property type="entry name" value="Glycosyltransferase_2"/>
</dbReference>
<dbReference type="AlphaFoldDB" id="A0A5C5XJT6"/>
<proteinExistence type="predicted"/>
<organism evidence="2 3">
    <name type="scientific">Rubinisphaera italica</name>
    <dbReference type="NCBI Taxonomy" id="2527969"/>
    <lineage>
        <taxon>Bacteria</taxon>
        <taxon>Pseudomonadati</taxon>
        <taxon>Planctomycetota</taxon>
        <taxon>Planctomycetia</taxon>
        <taxon>Planctomycetales</taxon>
        <taxon>Planctomycetaceae</taxon>
        <taxon>Rubinisphaera</taxon>
    </lineage>
</organism>
<dbReference type="Pfam" id="PF00535">
    <property type="entry name" value="Glycos_transf_2"/>
    <property type="match status" value="1"/>
</dbReference>
<dbReference type="PANTHER" id="PTHR48090">
    <property type="entry name" value="UNDECAPRENYL-PHOSPHATE 4-DEOXY-4-FORMAMIDO-L-ARABINOSE TRANSFERASE-RELATED"/>
    <property type="match status" value="1"/>
</dbReference>
<dbReference type="CDD" id="cd04179">
    <property type="entry name" value="DPM_DPG-synthase_like"/>
    <property type="match status" value="1"/>
</dbReference>
<feature type="domain" description="Glycosyltransferase 2-like" evidence="1">
    <location>
        <begin position="60"/>
        <end position="220"/>
    </location>
</feature>
<dbReference type="InterPro" id="IPR001173">
    <property type="entry name" value="Glyco_trans_2-like"/>
</dbReference>
<keyword evidence="2" id="KW-0808">Transferase</keyword>